<keyword evidence="2" id="KW-0547">Nucleotide-binding</keyword>
<keyword evidence="5" id="KW-1185">Reference proteome</keyword>
<dbReference type="AlphaFoldDB" id="A0A975GF02"/>
<dbReference type="GO" id="GO:0140662">
    <property type="term" value="F:ATP-dependent protein folding chaperone"/>
    <property type="evidence" value="ECO:0007669"/>
    <property type="project" value="InterPro"/>
</dbReference>
<evidence type="ECO:0000313" key="5">
    <source>
        <dbReference type="Proteomes" id="UP000663720"/>
    </source>
</evidence>
<evidence type="ECO:0000313" key="4">
    <source>
        <dbReference type="EMBL" id="QTA78674.1"/>
    </source>
</evidence>
<dbReference type="KEGG" id="dli:dnl_09030"/>
<keyword evidence="3" id="KW-0067">ATP-binding</keyword>
<dbReference type="InterPro" id="IPR029047">
    <property type="entry name" value="HSP70_peptide-bd_sf"/>
</dbReference>
<evidence type="ECO:0000256" key="2">
    <source>
        <dbReference type="ARBA" id="ARBA00022741"/>
    </source>
</evidence>
<dbReference type="RefSeq" id="WP_207690503.1">
    <property type="nucleotide sequence ID" value="NZ_CP061799.1"/>
</dbReference>
<dbReference type="PROSITE" id="PS01036">
    <property type="entry name" value="HSP70_3"/>
    <property type="match status" value="1"/>
</dbReference>
<protein>
    <submittedName>
        <fullName evidence="4">Chaperone Hsp70 family protein</fullName>
    </submittedName>
</protein>
<dbReference type="Gene3D" id="3.90.640.10">
    <property type="entry name" value="Actin, Chain A, domain 4"/>
    <property type="match status" value="1"/>
</dbReference>
<dbReference type="InterPro" id="IPR018181">
    <property type="entry name" value="Heat_shock_70_CS"/>
</dbReference>
<sequence length="491" mass="55791">MKRYFGVDFGTTTTAFAAVTMGDRIDHIGNQEGNPFPSVIIIDKITGEVKYRGLEAWKQRNIFKVDDGHIVISSVKQKFSSDNIWRTNTRLWTPEMVAAEVLKNGTDEIRKRYPDTEFPIEVIMAIPVDFEYEERQKIKEVAKNVGIEVKQFISEPTAAVIGWGENLNNVQHIAVFDWGGGTLDVSVLKISCANITELAKQGKRIGGDTLDELFARYLHNEHKNLFSEIPSFDEIHPRRKDRILTKSELGKRDLSEKSETEIYLPDYCGNKSLESIIDRNIFNNIIRDKIDEAIEVVKNTLAEAELSIEEIDRVLMVGGSSNIPMIKQRMDEMFGARLEFPDKPDWCIARGAAKLAKNSGNYVLSKSIGVVLSDDTFMPILEKGQPIDHKEKKITLGLVEDSKEARLIIAEAKKSKSFSNRITYGKYQTIDALTMNIPSAGYHFEPIEAGFRIKKDLTLEVTAFGKFNQTEKLKKIYPHLKFEYRIAQNEK</sequence>
<comment type="similarity">
    <text evidence="1">Belongs to the heat shock protein 70 family.</text>
</comment>
<dbReference type="SUPFAM" id="SSF100920">
    <property type="entry name" value="Heat shock protein 70kD (HSP70), peptide-binding domain"/>
    <property type="match status" value="1"/>
</dbReference>
<evidence type="ECO:0000256" key="1">
    <source>
        <dbReference type="ARBA" id="ARBA00007381"/>
    </source>
</evidence>
<dbReference type="Pfam" id="PF00012">
    <property type="entry name" value="HSP70"/>
    <property type="match status" value="1"/>
</dbReference>
<organism evidence="4 5">
    <name type="scientific">Desulfonema limicola</name>
    <dbReference type="NCBI Taxonomy" id="45656"/>
    <lineage>
        <taxon>Bacteria</taxon>
        <taxon>Pseudomonadati</taxon>
        <taxon>Thermodesulfobacteriota</taxon>
        <taxon>Desulfobacteria</taxon>
        <taxon>Desulfobacterales</taxon>
        <taxon>Desulfococcaceae</taxon>
        <taxon>Desulfonema</taxon>
    </lineage>
</organism>
<name>A0A975GF02_9BACT</name>
<proteinExistence type="inferred from homology"/>
<dbReference type="EMBL" id="CP061799">
    <property type="protein sequence ID" value="QTA78674.1"/>
    <property type="molecule type" value="Genomic_DNA"/>
</dbReference>
<dbReference type="Gene3D" id="3.30.420.40">
    <property type="match status" value="2"/>
</dbReference>
<evidence type="ECO:0000256" key="3">
    <source>
        <dbReference type="ARBA" id="ARBA00022840"/>
    </source>
</evidence>
<dbReference type="SUPFAM" id="SSF53067">
    <property type="entry name" value="Actin-like ATPase domain"/>
    <property type="match status" value="2"/>
</dbReference>
<dbReference type="InterPro" id="IPR043129">
    <property type="entry name" value="ATPase_NBD"/>
</dbReference>
<dbReference type="PANTHER" id="PTHR19375">
    <property type="entry name" value="HEAT SHOCK PROTEIN 70KDA"/>
    <property type="match status" value="1"/>
</dbReference>
<gene>
    <name evidence="4" type="ORF">dnl_09030</name>
</gene>
<accession>A0A975GF02</accession>
<dbReference type="PRINTS" id="PR00301">
    <property type="entry name" value="HEATSHOCK70"/>
</dbReference>
<reference evidence="4" key="1">
    <citation type="journal article" date="2021" name="Microb. Physiol.">
        <title>Proteogenomic Insights into the Physiology of Marine, Sulfate-Reducing, Filamentous Desulfonema limicola and Desulfonema magnum.</title>
        <authorList>
            <person name="Schnaars V."/>
            <person name="Wohlbrand L."/>
            <person name="Scheve S."/>
            <person name="Hinrichs C."/>
            <person name="Reinhardt R."/>
            <person name="Rabus R."/>
        </authorList>
    </citation>
    <scope>NUCLEOTIDE SEQUENCE</scope>
    <source>
        <strain evidence="4">5ac10</strain>
    </source>
</reference>
<dbReference type="InterPro" id="IPR013126">
    <property type="entry name" value="Hsp_70_fam"/>
</dbReference>
<dbReference type="Proteomes" id="UP000663720">
    <property type="component" value="Chromosome"/>
</dbReference>
<dbReference type="GO" id="GO:0005524">
    <property type="term" value="F:ATP binding"/>
    <property type="evidence" value="ECO:0007669"/>
    <property type="project" value="UniProtKB-KW"/>
</dbReference>